<proteinExistence type="predicted"/>
<dbReference type="InterPro" id="IPR051162">
    <property type="entry name" value="T4SS_component"/>
</dbReference>
<dbReference type="AlphaFoldDB" id="T1D2G2"/>
<feature type="non-terminal residue" evidence="1">
    <location>
        <position position="478"/>
    </location>
</feature>
<dbReference type="Gene3D" id="3.40.50.300">
    <property type="entry name" value="P-loop containing nucleotide triphosphate hydrolases"/>
    <property type="match status" value="1"/>
</dbReference>
<dbReference type="PANTHER" id="PTHR30121">
    <property type="entry name" value="UNCHARACTERIZED PROTEIN YJGR-RELATED"/>
    <property type="match status" value="1"/>
</dbReference>
<dbReference type="SUPFAM" id="SSF52540">
    <property type="entry name" value="P-loop containing nucleoside triphosphate hydrolases"/>
    <property type="match status" value="1"/>
</dbReference>
<name>T1D2G2_9ZZZZ</name>
<comment type="caution">
    <text evidence="1">The sequence shown here is derived from an EMBL/GenBank/DDBJ whole genome shotgun (WGS) entry which is preliminary data.</text>
</comment>
<organism evidence="1">
    <name type="scientific">mine drainage metagenome</name>
    <dbReference type="NCBI Taxonomy" id="410659"/>
    <lineage>
        <taxon>unclassified sequences</taxon>
        <taxon>metagenomes</taxon>
        <taxon>ecological metagenomes</taxon>
    </lineage>
</organism>
<evidence type="ECO:0000313" key="1">
    <source>
        <dbReference type="EMBL" id="EQD75644.1"/>
    </source>
</evidence>
<dbReference type="PANTHER" id="PTHR30121:SF11">
    <property type="entry name" value="AAA+ ATPASE DOMAIN-CONTAINING PROTEIN"/>
    <property type="match status" value="1"/>
</dbReference>
<reference evidence="1" key="2">
    <citation type="journal article" date="2014" name="ISME J.">
        <title>Microbial stratification in low pH oxic and suboxic macroscopic growths along an acid mine drainage.</title>
        <authorList>
            <person name="Mendez-Garcia C."/>
            <person name="Mesa V."/>
            <person name="Sprenger R.R."/>
            <person name="Richter M."/>
            <person name="Diez M.S."/>
            <person name="Solano J."/>
            <person name="Bargiela R."/>
            <person name="Golyshina O.V."/>
            <person name="Manteca A."/>
            <person name="Ramos J.L."/>
            <person name="Gallego J.R."/>
            <person name="Llorente I."/>
            <person name="Martins Dos Santos V.A."/>
            <person name="Jensen O.N."/>
            <person name="Pelaez A.I."/>
            <person name="Sanchez J."/>
            <person name="Ferrer M."/>
        </authorList>
    </citation>
    <scope>NUCLEOTIDE SEQUENCE</scope>
</reference>
<reference evidence="1" key="1">
    <citation type="submission" date="2013-08" db="EMBL/GenBank/DDBJ databases">
        <authorList>
            <person name="Mendez C."/>
            <person name="Richter M."/>
            <person name="Ferrer M."/>
            <person name="Sanchez J."/>
        </authorList>
    </citation>
    <scope>NUCLEOTIDE SEQUENCE</scope>
</reference>
<protein>
    <submittedName>
        <fullName evidence="1">Type IV secretory pathway VirD4</fullName>
    </submittedName>
</protein>
<accession>T1D2G2</accession>
<dbReference type="EMBL" id="AUZY01001183">
    <property type="protein sequence ID" value="EQD75644.1"/>
    <property type="molecule type" value="Genomic_DNA"/>
</dbReference>
<sequence length="478" mass="51641">MLGETGMGKSTLLTALARQVGARHGVVLLDPVGDTGRALLSSLDPETRKRTVWVSPAESPIGLNALAGGENGNEAPGPRQVADLVQALRRVRSGRYAESAYWGPRIEDVVTRALLAAGTIPGGTLADALQLLEAPERHRSPVAGEAGTAWRDLRLRTRERPEETDGARRLLYEVVGNSVLTRLLCERRPRWSSAELLIDGRITVVTGDAATIGEGSARQLLSMYLALLWSGILARSRPTKTFVILDEAQWFGNEALSEMLNIGRRFNIHLVLATQALGSLNENVRHAIATNVADFILFRGSPDDAREFGRIARSVSPEELMSLGRGEAILLRGKAGRFDRLRTPFGSPTGVDPEVLRGIARSSMARFAPRIEKWTEATIEEHPRAPPLQASRPHNIDAAARTLLEQIAGKPDGVLVRVHLSTLREGSDEDALRALGAALGREGILHLHSRDEAGGVLGAASRSGRARLLPANRGMRSA</sequence>
<dbReference type="InterPro" id="IPR027417">
    <property type="entry name" value="P-loop_NTPase"/>
</dbReference>
<gene>
    <name evidence="1" type="ORF">B1B_02000</name>
</gene>